<dbReference type="PANTHER" id="PTHR24024">
    <property type="entry name" value="PULMONARY SURFACTANT-ASSOCIATED PROTEIN A"/>
    <property type="match status" value="1"/>
</dbReference>
<feature type="compositionally biased region" description="Basic and acidic residues" evidence="1">
    <location>
        <begin position="1"/>
        <end position="19"/>
    </location>
</feature>
<dbReference type="Proteomes" id="UP000596742">
    <property type="component" value="Unassembled WGS sequence"/>
</dbReference>
<dbReference type="AlphaFoldDB" id="A0A8B6CES1"/>
<sequence length="201" mass="22037">MDRELKDLRDGLQHGRPEVNRGNTFGTTFTRWGRNNCPEKSFLIYDGYMTGKKQNRNGGGSNYLCLPKNSEYTSLQSPNIARNLYGVETDINGFYPDIANKDASCAVCITKNRSSVLMIPGRKSCPAGSNAEYWGYLMSEGHHSSRQPTEYVCVDNKPVGVPGGDRDNGDSVVYLVGGMCGSLKCPPYVNGKPLTCVVCSK</sequence>
<evidence type="ECO:0000256" key="1">
    <source>
        <dbReference type="SAM" id="MobiDB-lite"/>
    </source>
</evidence>
<feature type="region of interest" description="Disordered" evidence="1">
    <location>
        <begin position="1"/>
        <end position="20"/>
    </location>
</feature>
<dbReference type="OrthoDB" id="6127486at2759"/>
<dbReference type="EMBL" id="UYJE01001536">
    <property type="protein sequence ID" value="VDI02950.1"/>
    <property type="molecule type" value="Genomic_DNA"/>
</dbReference>
<proteinExistence type="predicted"/>
<evidence type="ECO:0000313" key="2">
    <source>
        <dbReference type="EMBL" id="VDI02950.1"/>
    </source>
</evidence>
<dbReference type="PANTHER" id="PTHR24024:SF18">
    <property type="entry name" value="SHORT-CHAIN COLLAGEN C4-LIKE"/>
    <property type="match status" value="1"/>
</dbReference>
<protein>
    <recommendedName>
        <fullName evidence="4">Short-chain collagen C4-like</fullName>
    </recommendedName>
</protein>
<reference evidence="2" key="1">
    <citation type="submission" date="2018-11" db="EMBL/GenBank/DDBJ databases">
        <authorList>
            <person name="Alioto T."/>
            <person name="Alioto T."/>
        </authorList>
    </citation>
    <scope>NUCLEOTIDE SEQUENCE</scope>
</reference>
<evidence type="ECO:0000313" key="3">
    <source>
        <dbReference type="Proteomes" id="UP000596742"/>
    </source>
</evidence>
<comment type="caution">
    <text evidence="2">The sequence shown here is derived from an EMBL/GenBank/DDBJ whole genome shotgun (WGS) entry which is preliminary data.</text>
</comment>
<keyword evidence="3" id="KW-1185">Reference proteome</keyword>
<evidence type="ECO:0008006" key="4">
    <source>
        <dbReference type="Google" id="ProtNLM"/>
    </source>
</evidence>
<accession>A0A8B6CES1</accession>
<dbReference type="InterPro" id="IPR051077">
    <property type="entry name" value="Ca-dependent_lectin"/>
</dbReference>
<organism evidence="2 3">
    <name type="scientific">Mytilus galloprovincialis</name>
    <name type="common">Mediterranean mussel</name>
    <dbReference type="NCBI Taxonomy" id="29158"/>
    <lineage>
        <taxon>Eukaryota</taxon>
        <taxon>Metazoa</taxon>
        <taxon>Spiralia</taxon>
        <taxon>Lophotrochozoa</taxon>
        <taxon>Mollusca</taxon>
        <taxon>Bivalvia</taxon>
        <taxon>Autobranchia</taxon>
        <taxon>Pteriomorphia</taxon>
        <taxon>Mytilida</taxon>
        <taxon>Mytiloidea</taxon>
        <taxon>Mytilidae</taxon>
        <taxon>Mytilinae</taxon>
        <taxon>Mytilus</taxon>
    </lineage>
</organism>
<gene>
    <name evidence="2" type="ORF">MGAL_10B010661</name>
</gene>
<dbReference type="GO" id="GO:0005615">
    <property type="term" value="C:extracellular space"/>
    <property type="evidence" value="ECO:0007669"/>
    <property type="project" value="TreeGrafter"/>
</dbReference>
<name>A0A8B6CES1_MYTGA</name>